<organism evidence="2 3">
    <name type="scientific">Fimbriiglobus ruber</name>
    <dbReference type="NCBI Taxonomy" id="1908690"/>
    <lineage>
        <taxon>Bacteria</taxon>
        <taxon>Pseudomonadati</taxon>
        <taxon>Planctomycetota</taxon>
        <taxon>Planctomycetia</taxon>
        <taxon>Gemmatales</taxon>
        <taxon>Gemmataceae</taxon>
        <taxon>Fimbriiglobus</taxon>
    </lineage>
</organism>
<protein>
    <submittedName>
        <fullName evidence="2">Uncharacterized protein</fullName>
    </submittedName>
</protein>
<evidence type="ECO:0000256" key="1">
    <source>
        <dbReference type="SAM" id="Phobius"/>
    </source>
</evidence>
<sequence length="475" mass="51727">MNAFVPIALFGWVPACLALFAFLPKHRAVIAAFLIAWLFLPVVHEPVLGIKWTKMRATCYGILLAAVIYDGPRLFALRPKASDIPVLVWCTCPFPSSIVNGLGPYDGFSQSLEQTISWGMPYLIGRVYLNSPTELKELCLAMIGSGIVYAPLCFVETQMSPQMHTWVYGYFPHSFAQTIRFGGYRPVVFMEHGLAVGSWMTTATLLAFWLWWVRSMQKVTVRKKTVPMLWVFVLMAVITVLCKSSGAIGLGVIGAAVLLSARYIPLPVPPMVLLLVLIFPAYVYGRGWGGWTGMELGEAMGNSFDKERAASFIFRLDNENLLLARAKQSPLLGWGGWGRNRVFDIDGKDITVTDGLWIIAFGERGVYGLIAMTGTLLVPAIRILVRFPARVWAAPAFGPAAALAVSLVLYAVDGLLNAMINPVFMLIAGGLNSLTLAQVESAGRRSVGDGAAAVPKPVSAPRRARIKYPVGIGAA</sequence>
<dbReference type="Proteomes" id="UP000214646">
    <property type="component" value="Unassembled WGS sequence"/>
</dbReference>
<keyword evidence="1" id="KW-1133">Transmembrane helix</keyword>
<evidence type="ECO:0000313" key="3">
    <source>
        <dbReference type="Proteomes" id="UP000214646"/>
    </source>
</evidence>
<reference evidence="3" key="1">
    <citation type="submission" date="2017-06" db="EMBL/GenBank/DDBJ databases">
        <title>Genome analysis of Fimbriiglobus ruber SP5, the first member of the order Planctomycetales with confirmed chitinolytic capability.</title>
        <authorList>
            <person name="Ravin N.V."/>
            <person name="Rakitin A.L."/>
            <person name="Ivanova A.A."/>
            <person name="Beletsky A.V."/>
            <person name="Kulichevskaya I.S."/>
            <person name="Mardanov A.V."/>
            <person name="Dedysh S.N."/>
        </authorList>
    </citation>
    <scope>NUCLEOTIDE SEQUENCE [LARGE SCALE GENOMIC DNA]</scope>
    <source>
        <strain evidence="3">SP5</strain>
    </source>
</reference>
<evidence type="ECO:0000313" key="2">
    <source>
        <dbReference type="EMBL" id="OWK34160.1"/>
    </source>
</evidence>
<dbReference type="RefSeq" id="WP_088260484.1">
    <property type="nucleotide sequence ID" value="NZ_NIDE01000020.1"/>
</dbReference>
<comment type="caution">
    <text evidence="2">The sequence shown here is derived from an EMBL/GenBank/DDBJ whole genome shotgun (WGS) entry which is preliminary data.</text>
</comment>
<name>A0A225CXR8_9BACT</name>
<keyword evidence="1" id="KW-0812">Transmembrane</keyword>
<keyword evidence="1" id="KW-0472">Membrane</keyword>
<feature type="transmembrane region" description="Helical" evidence="1">
    <location>
        <begin position="194"/>
        <end position="212"/>
    </location>
</feature>
<feature type="transmembrane region" description="Helical" evidence="1">
    <location>
        <begin position="366"/>
        <end position="385"/>
    </location>
</feature>
<gene>
    <name evidence="2" type="ORF">FRUB_10131</name>
</gene>
<dbReference type="EMBL" id="NIDE01000020">
    <property type="protein sequence ID" value="OWK34160.1"/>
    <property type="molecule type" value="Genomic_DNA"/>
</dbReference>
<feature type="transmembrane region" description="Helical" evidence="1">
    <location>
        <begin position="232"/>
        <end position="259"/>
    </location>
</feature>
<keyword evidence="3" id="KW-1185">Reference proteome</keyword>
<proteinExistence type="predicted"/>
<feature type="transmembrane region" description="Helical" evidence="1">
    <location>
        <begin position="266"/>
        <end position="285"/>
    </location>
</feature>
<feature type="transmembrane region" description="Helical" evidence="1">
    <location>
        <begin position="28"/>
        <end position="48"/>
    </location>
</feature>
<accession>A0A225CXR8</accession>
<dbReference type="AlphaFoldDB" id="A0A225CXR8"/>
<feature type="transmembrane region" description="Helical" evidence="1">
    <location>
        <begin position="392"/>
        <end position="412"/>
    </location>
</feature>
<dbReference type="OrthoDB" id="9766798at2"/>